<feature type="compositionally biased region" description="Polar residues" evidence="1">
    <location>
        <begin position="189"/>
        <end position="201"/>
    </location>
</feature>
<feature type="transmembrane region" description="Helical" evidence="2">
    <location>
        <begin position="32"/>
        <end position="65"/>
    </location>
</feature>
<evidence type="ECO:0000313" key="4">
    <source>
        <dbReference type="Proteomes" id="UP000035199"/>
    </source>
</evidence>
<dbReference type="Proteomes" id="UP000035199">
    <property type="component" value="Chromosome"/>
</dbReference>
<reference evidence="3 4" key="1">
    <citation type="journal article" date="2015" name="Genome Announc.">
        <title>Complete Genome Sequence of the Type Strain Corynebacterium mustelae DSM 45274, Isolated from Various Tissues of a Male Ferret with Lethal Sepsis.</title>
        <authorList>
            <person name="Ruckert C."/>
            <person name="Eimer J."/>
            <person name="Winkler A."/>
            <person name="Tauch A."/>
        </authorList>
    </citation>
    <scope>NUCLEOTIDE SEQUENCE [LARGE SCALE GENOMIC DNA]</scope>
    <source>
        <strain evidence="3 4">DSM 45274</strain>
    </source>
</reference>
<dbReference type="EMBL" id="CP011542">
    <property type="protein sequence ID" value="AKK04950.1"/>
    <property type="molecule type" value="Genomic_DNA"/>
</dbReference>
<accession>A0A0G3GWP2</accession>
<keyword evidence="4" id="KW-1185">Reference proteome</keyword>
<evidence type="ECO:0000313" key="3">
    <source>
        <dbReference type="EMBL" id="AKK04950.1"/>
    </source>
</evidence>
<protein>
    <submittedName>
        <fullName evidence="3">Uncharacterized protein</fullName>
    </submittedName>
</protein>
<reference evidence="4" key="2">
    <citation type="submission" date="2015-05" db="EMBL/GenBank/DDBJ databases">
        <title>Complete genome sequence of Corynebacterium mustelae DSM 45274, isolated from various tissues of a male ferret with lethal sepsis.</title>
        <authorList>
            <person name="Ruckert C."/>
            <person name="Albersmeier A."/>
            <person name="Winkler A."/>
            <person name="Tauch A."/>
        </authorList>
    </citation>
    <scope>NUCLEOTIDE SEQUENCE [LARGE SCALE GENOMIC DNA]</scope>
    <source>
        <strain evidence="4">DSM 45274</strain>
    </source>
</reference>
<dbReference type="PATRIC" id="fig|571915.4.peg.639"/>
<dbReference type="AlphaFoldDB" id="A0A0G3GWP2"/>
<evidence type="ECO:0000256" key="1">
    <source>
        <dbReference type="SAM" id="MobiDB-lite"/>
    </source>
</evidence>
<sequence>MYSGNTNAFSNLYPDVDPTQGLPLTRAERLSIVIAGAVLSFGFLISNIVVAGAGLGLLLFSTIYPSQKTGRRIRKEARDRFPQEDWFEYRALRRNNLSLLISLFWVAIIAINVATFWFALERFGMPAAYGAATLTGVLLWLMPGMNPMWAHKKSRETTVVVTPRPVPPATPQPQPRLQPAPTPQTTQPSNAEATAQPQPTSVDKRDDAARADSNARESTEELANAATSESDTDTTEQSRNDSPSTADTNAFPRQK</sequence>
<feature type="transmembrane region" description="Helical" evidence="2">
    <location>
        <begin position="97"/>
        <end position="120"/>
    </location>
</feature>
<proteinExistence type="predicted"/>
<name>A0A0G3GWP2_9CORY</name>
<feature type="compositionally biased region" description="Basic and acidic residues" evidence="1">
    <location>
        <begin position="202"/>
        <end position="219"/>
    </location>
</feature>
<dbReference type="STRING" id="571915.CMUST_03030"/>
<feature type="compositionally biased region" description="Pro residues" evidence="1">
    <location>
        <begin position="164"/>
        <end position="182"/>
    </location>
</feature>
<organism evidence="3 4">
    <name type="scientific">Corynebacterium mustelae</name>
    <dbReference type="NCBI Taxonomy" id="571915"/>
    <lineage>
        <taxon>Bacteria</taxon>
        <taxon>Bacillati</taxon>
        <taxon>Actinomycetota</taxon>
        <taxon>Actinomycetes</taxon>
        <taxon>Mycobacteriales</taxon>
        <taxon>Corynebacteriaceae</taxon>
        <taxon>Corynebacterium</taxon>
    </lineage>
</organism>
<feature type="region of interest" description="Disordered" evidence="1">
    <location>
        <begin position="159"/>
        <end position="255"/>
    </location>
</feature>
<gene>
    <name evidence="3" type="ORF">CMUST_03030</name>
</gene>
<dbReference type="KEGG" id="cmv:CMUST_03030"/>
<feature type="transmembrane region" description="Helical" evidence="2">
    <location>
        <begin position="126"/>
        <end position="145"/>
    </location>
</feature>
<keyword evidence="2" id="KW-0812">Transmembrane</keyword>
<keyword evidence="2" id="KW-1133">Transmembrane helix</keyword>
<evidence type="ECO:0000256" key="2">
    <source>
        <dbReference type="SAM" id="Phobius"/>
    </source>
</evidence>
<keyword evidence="2" id="KW-0472">Membrane</keyword>